<reference evidence="2 3" key="1">
    <citation type="submission" date="2019-06" db="EMBL/GenBank/DDBJ databases">
        <title>Sequencing the genomes of 1000 actinobacteria strains.</title>
        <authorList>
            <person name="Klenk H.-P."/>
        </authorList>
    </citation>
    <scope>NUCLEOTIDE SEQUENCE [LARGE SCALE GENOMIC DNA]</scope>
    <source>
        <strain evidence="2 3">DSM 19560</strain>
    </source>
</reference>
<dbReference type="GO" id="GO:0008270">
    <property type="term" value="F:zinc ion binding"/>
    <property type="evidence" value="ECO:0007669"/>
    <property type="project" value="InterPro"/>
</dbReference>
<dbReference type="PANTHER" id="PTHR43677:SF4">
    <property type="entry name" value="QUINONE OXIDOREDUCTASE-LIKE PROTEIN 2"/>
    <property type="match status" value="1"/>
</dbReference>
<dbReference type="Gene3D" id="3.40.50.720">
    <property type="entry name" value="NAD(P)-binding Rossmann-like Domain"/>
    <property type="match status" value="1"/>
</dbReference>
<dbReference type="Pfam" id="PF00107">
    <property type="entry name" value="ADH_zinc_N"/>
    <property type="match status" value="1"/>
</dbReference>
<evidence type="ECO:0000313" key="2">
    <source>
        <dbReference type="EMBL" id="TWE06917.1"/>
    </source>
</evidence>
<dbReference type="InterPro" id="IPR051397">
    <property type="entry name" value="Zn-ADH-like_protein"/>
</dbReference>
<dbReference type="SUPFAM" id="SSF50129">
    <property type="entry name" value="GroES-like"/>
    <property type="match status" value="1"/>
</dbReference>
<dbReference type="InterPro" id="IPR011032">
    <property type="entry name" value="GroES-like_sf"/>
</dbReference>
<dbReference type="PANTHER" id="PTHR43677">
    <property type="entry name" value="SHORT-CHAIN DEHYDROGENASE/REDUCTASE"/>
    <property type="match status" value="1"/>
</dbReference>
<dbReference type="SUPFAM" id="SSF51735">
    <property type="entry name" value="NAD(P)-binding Rossmann-fold domains"/>
    <property type="match status" value="1"/>
</dbReference>
<dbReference type="OrthoDB" id="4190732at2"/>
<dbReference type="Proteomes" id="UP000318297">
    <property type="component" value="Unassembled WGS sequence"/>
</dbReference>
<keyword evidence="3" id="KW-1185">Reference proteome</keyword>
<dbReference type="Pfam" id="PF08240">
    <property type="entry name" value="ADH_N"/>
    <property type="match status" value="1"/>
</dbReference>
<evidence type="ECO:0000259" key="1">
    <source>
        <dbReference type="SMART" id="SM00829"/>
    </source>
</evidence>
<sequence length="324" mass="33891">MRAAQITSLSGPAAITVDDIAEPTAADDQVVVAVHRAGVAYPDVLLSRGEYQLKPPTPFVPGAEVAGTVVSAPDESGLTVGQRVVAFPGFGGFAQRVAAPLTSVVPIPDDMTYDVAAALPMNYLTCLFALDQRAHIQRGDTVLVHGASGGIGTAAIQLAKARGARAIAVVSDPDSRGKVAREAGADDVVAAATFKDDVRELTDGRGVEIVVDPVGGDRFTDSLRSLATEGRLLVIGFTGGEIPTVKVNRLLLNNISVVGVGWGAYWMTRPTFLQEQWKVLMHDWVSGAINPPIGATFSLDQVADAVAMLDDRRASGKVLINVAD</sequence>
<dbReference type="InterPro" id="IPR036291">
    <property type="entry name" value="NAD(P)-bd_dom_sf"/>
</dbReference>
<dbReference type="PROSITE" id="PS01162">
    <property type="entry name" value="QOR_ZETA_CRYSTAL"/>
    <property type="match status" value="1"/>
</dbReference>
<gene>
    <name evidence="2" type="ORF">BKA23_3567</name>
</gene>
<dbReference type="AlphaFoldDB" id="A0A561DU77"/>
<comment type="caution">
    <text evidence="2">The sequence shown here is derived from an EMBL/GenBank/DDBJ whole genome shotgun (WGS) entry which is preliminary data.</text>
</comment>
<dbReference type="EMBL" id="VIVQ01000007">
    <property type="protein sequence ID" value="TWE06917.1"/>
    <property type="molecule type" value="Genomic_DNA"/>
</dbReference>
<protein>
    <submittedName>
        <fullName evidence="2">NADPH2:quinone reductase</fullName>
    </submittedName>
</protein>
<feature type="domain" description="Enoyl reductase (ER)" evidence="1">
    <location>
        <begin position="7"/>
        <end position="320"/>
    </location>
</feature>
<dbReference type="InterPro" id="IPR002364">
    <property type="entry name" value="Quin_OxRdtase/zeta-crystal_CS"/>
</dbReference>
<dbReference type="InterPro" id="IPR020843">
    <property type="entry name" value="ER"/>
</dbReference>
<proteinExistence type="predicted"/>
<dbReference type="CDD" id="cd08241">
    <property type="entry name" value="QOR1"/>
    <property type="match status" value="1"/>
</dbReference>
<name>A0A561DU77_9MICO</name>
<evidence type="ECO:0000313" key="3">
    <source>
        <dbReference type="Proteomes" id="UP000318297"/>
    </source>
</evidence>
<dbReference type="Gene3D" id="3.90.180.10">
    <property type="entry name" value="Medium-chain alcohol dehydrogenases, catalytic domain"/>
    <property type="match status" value="1"/>
</dbReference>
<dbReference type="GO" id="GO:0016491">
    <property type="term" value="F:oxidoreductase activity"/>
    <property type="evidence" value="ECO:0007669"/>
    <property type="project" value="InterPro"/>
</dbReference>
<organism evidence="2 3">
    <name type="scientific">Rudaeicoccus suwonensis</name>
    <dbReference type="NCBI Taxonomy" id="657409"/>
    <lineage>
        <taxon>Bacteria</taxon>
        <taxon>Bacillati</taxon>
        <taxon>Actinomycetota</taxon>
        <taxon>Actinomycetes</taxon>
        <taxon>Micrococcales</taxon>
        <taxon>Dermacoccaceae</taxon>
        <taxon>Rudaeicoccus</taxon>
    </lineage>
</organism>
<dbReference type="InterPro" id="IPR013149">
    <property type="entry name" value="ADH-like_C"/>
</dbReference>
<dbReference type="InterPro" id="IPR013154">
    <property type="entry name" value="ADH-like_N"/>
</dbReference>
<dbReference type="RefSeq" id="WP_145230929.1">
    <property type="nucleotide sequence ID" value="NZ_VIVQ01000007.1"/>
</dbReference>
<accession>A0A561DU77</accession>
<dbReference type="SMART" id="SM00829">
    <property type="entry name" value="PKS_ER"/>
    <property type="match status" value="1"/>
</dbReference>